<dbReference type="InterPro" id="IPR050194">
    <property type="entry name" value="Glycosyltransferase_grp1"/>
</dbReference>
<evidence type="ECO:0000259" key="2">
    <source>
        <dbReference type="Pfam" id="PF13439"/>
    </source>
</evidence>
<protein>
    <recommendedName>
        <fullName evidence="2">Glycosyltransferase subfamily 4-like N-terminal domain-containing protein</fullName>
    </recommendedName>
</protein>
<gene>
    <name evidence="3" type="ORF">A3F55_02645</name>
</gene>
<dbReference type="PANTHER" id="PTHR45947:SF3">
    <property type="entry name" value="SULFOQUINOVOSYL TRANSFERASE SQD2"/>
    <property type="match status" value="1"/>
</dbReference>
<name>A0A1F4XT07_9BACT</name>
<organism evidence="3 4">
    <name type="scientific">Candidatus Adlerbacteria bacterium RIFCSPHIGHO2_12_FULL_53_18</name>
    <dbReference type="NCBI Taxonomy" id="1797242"/>
    <lineage>
        <taxon>Bacteria</taxon>
        <taxon>Candidatus Adleribacteriota</taxon>
    </lineage>
</organism>
<dbReference type="InterPro" id="IPR028098">
    <property type="entry name" value="Glyco_trans_4-like_N"/>
</dbReference>
<dbReference type="EMBL" id="MEWW01000010">
    <property type="protein sequence ID" value="OGC84734.1"/>
    <property type="molecule type" value="Genomic_DNA"/>
</dbReference>
<reference evidence="3 4" key="1">
    <citation type="journal article" date="2016" name="Nat. Commun.">
        <title>Thousands of microbial genomes shed light on interconnected biogeochemical processes in an aquifer system.</title>
        <authorList>
            <person name="Anantharaman K."/>
            <person name="Brown C.T."/>
            <person name="Hug L.A."/>
            <person name="Sharon I."/>
            <person name="Castelle C.J."/>
            <person name="Probst A.J."/>
            <person name="Thomas B.C."/>
            <person name="Singh A."/>
            <person name="Wilkins M.J."/>
            <person name="Karaoz U."/>
            <person name="Brodie E.L."/>
            <person name="Williams K.H."/>
            <person name="Hubbard S.S."/>
            <person name="Banfield J.F."/>
        </authorList>
    </citation>
    <scope>NUCLEOTIDE SEQUENCE [LARGE SCALE GENOMIC DNA]</scope>
</reference>
<accession>A0A1F4XT07</accession>
<proteinExistence type="predicted"/>
<evidence type="ECO:0000313" key="3">
    <source>
        <dbReference type="EMBL" id="OGC84734.1"/>
    </source>
</evidence>
<dbReference type="AlphaFoldDB" id="A0A1F4XT07"/>
<feature type="region of interest" description="Disordered" evidence="1">
    <location>
        <begin position="1"/>
        <end position="30"/>
    </location>
</feature>
<dbReference type="SUPFAM" id="SSF53756">
    <property type="entry name" value="UDP-Glycosyltransferase/glycogen phosphorylase"/>
    <property type="match status" value="1"/>
</dbReference>
<dbReference type="Gene3D" id="3.40.50.2000">
    <property type="entry name" value="Glycogen Phosphorylase B"/>
    <property type="match status" value="2"/>
</dbReference>
<comment type="caution">
    <text evidence="3">The sequence shown here is derived from an EMBL/GenBank/DDBJ whole genome shotgun (WGS) entry which is preliminary data.</text>
</comment>
<dbReference type="PANTHER" id="PTHR45947">
    <property type="entry name" value="SULFOQUINOVOSYL TRANSFERASE SQD2"/>
    <property type="match status" value="1"/>
</dbReference>
<dbReference type="Pfam" id="PF13692">
    <property type="entry name" value="Glyco_trans_1_4"/>
    <property type="match status" value="1"/>
</dbReference>
<sequence length="422" mass="47530">MEEKKSKHSIQRKVYRKTRSAVRRWRSQPLATPSPKRLKIFTNVQSASVAGITRVMSSFAEHVNASPDTRVELVCISTAPDNAQHEGAGWQKETNKEKHLTSLLYEGVIPPFAGVLQSAKGIEDVSRAYATLIDAYRAALKEEKPDVVLVNGTYIIAWALMIAARGLRYPVVHYYHGSLIKETEHWQNEKHKRIMRAIETSFDRADLKYVFPSTLVKHYVERNVFRHSVRKAQALVLPNPIPKEFFETPIPKDKKGVAFVGRWTRVKNTTFLDRFAYLNHMSKNPLDLYVVTDERGRGKASKVLHDRVRFAGPYHSALEMAKFYASMQAVICPSHFETYGNVAQEAVAAGTPALVSRNMGVAEVFRKVGLDKLIVSFANVREVFALVQEGGLPAVTNSAREALREVAGESTVHQKLLEFIKS</sequence>
<evidence type="ECO:0000256" key="1">
    <source>
        <dbReference type="SAM" id="MobiDB-lite"/>
    </source>
</evidence>
<dbReference type="CDD" id="cd03801">
    <property type="entry name" value="GT4_PimA-like"/>
    <property type="match status" value="1"/>
</dbReference>
<feature type="domain" description="Glycosyltransferase subfamily 4-like N-terminal" evidence="2">
    <location>
        <begin position="130"/>
        <end position="242"/>
    </location>
</feature>
<dbReference type="GO" id="GO:0016757">
    <property type="term" value="F:glycosyltransferase activity"/>
    <property type="evidence" value="ECO:0007669"/>
    <property type="project" value="TreeGrafter"/>
</dbReference>
<evidence type="ECO:0000313" key="4">
    <source>
        <dbReference type="Proteomes" id="UP000178091"/>
    </source>
</evidence>
<dbReference type="Pfam" id="PF13439">
    <property type="entry name" value="Glyco_transf_4"/>
    <property type="match status" value="1"/>
</dbReference>
<dbReference type="Proteomes" id="UP000178091">
    <property type="component" value="Unassembled WGS sequence"/>
</dbReference>
<feature type="compositionally biased region" description="Basic residues" evidence="1">
    <location>
        <begin position="1"/>
        <end position="26"/>
    </location>
</feature>